<dbReference type="SMART" id="SM00179">
    <property type="entry name" value="EGF_CA"/>
    <property type="match status" value="1"/>
</dbReference>
<evidence type="ECO:0000256" key="2">
    <source>
        <dbReference type="ARBA" id="ARBA00022729"/>
    </source>
</evidence>
<dbReference type="PROSITE" id="PS50026">
    <property type="entry name" value="EGF_3"/>
    <property type="match status" value="1"/>
</dbReference>
<comment type="caution">
    <text evidence="6">Lacks conserved residue(s) required for the propagation of feature annotation.</text>
</comment>
<accession>A0A368GPH1</accession>
<dbReference type="EMBL" id="JOJR01000084">
    <property type="protein sequence ID" value="RCN46224.1"/>
    <property type="molecule type" value="Genomic_DNA"/>
</dbReference>
<keyword evidence="3" id="KW-0677">Repeat</keyword>
<evidence type="ECO:0000256" key="3">
    <source>
        <dbReference type="ARBA" id="ARBA00022737"/>
    </source>
</evidence>
<sequence length="60" mass="6865">MTLERSVCNQGSIDLPGQCDLRMDQCYSNPCRNNATCHPLENGYRCECKPGWRAVTPQRF</sequence>
<evidence type="ECO:0000259" key="7">
    <source>
        <dbReference type="PROSITE" id="PS50026"/>
    </source>
</evidence>
<dbReference type="STRING" id="29170.A0A368GPH1"/>
<keyword evidence="9" id="KW-1185">Reference proteome</keyword>
<evidence type="ECO:0000256" key="5">
    <source>
        <dbReference type="ARBA" id="ARBA00023180"/>
    </source>
</evidence>
<keyword evidence="4" id="KW-1015">Disulfide bond</keyword>
<dbReference type="OrthoDB" id="88467at2759"/>
<name>A0A368GPH1_ANCCA</name>
<dbReference type="GO" id="GO:0005509">
    <property type="term" value="F:calcium ion binding"/>
    <property type="evidence" value="ECO:0007669"/>
    <property type="project" value="InterPro"/>
</dbReference>
<proteinExistence type="predicted"/>
<evidence type="ECO:0000256" key="4">
    <source>
        <dbReference type="ARBA" id="ARBA00023157"/>
    </source>
</evidence>
<dbReference type="CDD" id="cd00054">
    <property type="entry name" value="EGF_CA"/>
    <property type="match status" value="1"/>
</dbReference>
<dbReference type="Proteomes" id="UP000252519">
    <property type="component" value="Unassembled WGS sequence"/>
</dbReference>
<keyword evidence="5" id="KW-0325">Glycoprotein</keyword>
<protein>
    <recommendedName>
        <fullName evidence="7">EGF-like domain-containing protein</fullName>
    </recommendedName>
</protein>
<dbReference type="InterPro" id="IPR000742">
    <property type="entry name" value="EGF"/>
</dbReference>
<dbReference type="AlphaFoldDB" id="A0A368GPH1"/>
<organism evidence="8 9">
    <name type="scientific">Ancylostoma caninum</name>
    <name type="common">Dog hookworm</name>
    <dbReference type="NCBI Taxonomy" id="29170"/>
    <lineage>
        <taxon>Eukaryota</taxon>
        <taxon>Metazoa</taxon>
        <taxon>Ecdysozoa</taxon>
        <taxon>Nematoda</taxon>
        <taxon>Chromadorea</taxon>
        <taxon>Rhabditida</taxon>
        <taxon>Rhabditina</taxon>
        <taxon>Rhabditomorpha</taxon>
        <taxon>Strongyloidea</taxon>
        <taxon>Ancylostomatidae</taxon>
        <taxon>Ancylostomatinae</taxon>
        <taxon>Ancylostoma</taxon>
    </lineage>
</organism>
<evidence type="ECO:0000313" key="9">
    <source>
        <dbReference type="Proteomes" id="UP000252519"/>
    </source>
</evidence>
<dbReference type="SUPFAM" id="SSF57196">
    <property type="entry name" value="EGF/Laminin"/>
    <property type="match status" value="1"/>
</dbReference>
<dbReference type="Pfam" id="PF12661">
    <property type="entry name" value="hEGF"/>
    <property type="match status" value="1"/>
</dbReference>
<keyword evidence="2" id="KW-0732">Signal</keyword>
<gene>
    <name evidence="8" type="ORF">ANCCAN_07770</name>
</gene>
<comment type="caution">
    <text evidence="8">The sequence shown here is derived from an EMBL/GenBank/DDBJ whole genome shotgun (WGS) entry which is preliminary data.</text>
</comment>
<keyword evidence="1 6" id="KW-0245">EGF-like domain</keyword>
<evidence type="ECO:0000256" key="6">
    <source>
        <dbReference type="PROSITE-ProRule" id="PRU00076"/>
    </source>
</evidence>
<feature type="domain" description="EGF-like" evidence="7">
    <location>
        <begin position="22"/>
        <end position="58"/>
    </location>
</feature>
<dbReference type="Gene3D" id="2.10.25.10">
    <property type="entry name" value="Laminin"/>
    <property type="match status" value="1"/>
</dbReference>
<dbReference type="FunFam" id="2.10.25.10:FF:000122">
    <property type="entry name" value="Protein crumbs homolog 2"/>
    <property type="match status" value="1"/>
</dbReference>
<dbReference type="InterPro" id="IPR001881">
    <property type="entry name" value="EGF-like_Ca-bd_dom"/>
</dbReference>
<evidence type="ECO:0000256" key="1">
    <source>
        <dbReference type="ARBA" id="ARBA00022536"/>
    </source>
</evidence>
<dbReference type="InterPro" id="IPR013032">
    <property type="entry name" value="EGF-like_CS"/>
</dbReference>
<evidence type="ECO:0000313" key="8">
    <source>
        <dbReference type="EMBL" id="RCN46224.1"/>
    </source>
</evidence>
<reference evidence="8 9" key="1">
    <citation type="submission" date="2014-10" db="EMBL/GenBank/DDBJ databases">
        <title>Draft genome of the hookworm Ancylostoma caninum.</title>
        <authorList>
            <person name="Mitreva M."/>
        </authorList>
    </citation>
    <scope>NUCLEOTIDE SEQUENCE [LARGE SCALE GENOMIC DNA]</scope>
    <source>
        <strain evidence="8 9">Baltimore</strain>
    </source>
</reference>